<dbReference type="PANTHER" id="PTHR34351">
    <property type="entry name" value="SLR1927 PROTEIN-RELATED"/>
    <property type="match status" value="1"/>
</dbReference>
<gene>
    <name evidence="3" type="ORF">OE105_00090</name>
</gene>
<dbReference type="KEGG" id="fhl:OE105_00090"/>
<keyword evidence="4" id="KW-1185">Reference proteome</keyword>
<dbReference type="AlphaFoldDB" id="A0A9E8M0B7"/>
<proteinExistence type="predicted"/>
<feature type="transmembrane region" description="Helical" evidence="1">
    <location>
        <begin position="31"/>
        <end position="49"/>
    </location>
</feature>
<dbReference type="Pfam" id="PF01882">
    <property type="entry name" value="DUF58"/>
    <property type="match status" value="1"/>
</dbReference>
<evidence type="ECO:0000313" key="3">
    <source>
        <dbReference type="EMBL" id="WAA12590.1"/>
    </source>
</evidence>
<keyword evidence="1" id="KW-0472">Membrane</keyword>
<dbReference type="RefSeq" id="WP_275420725.1">
    <property type="nucleotide sequence ID" value="NZ_CP106877.1"/>
</dbReference>
<dbReference type="Proteomes" id="UP001164726">
    <property type="component" value="Chromosome"/>
</dbReference>
<name>A0A9E8M0B7_9BACI</name>
<feature type="transmembrane region" description="Helical" evidence="1">
    <location>
        <begin position="7"/>
        <end position="25"/>
    </location>
</feature>
<protein>
    <submittedName>
        <fullName evidence="3">DUF58 domain-containing protein</fullName>
    </submittedName>
</protein>
<organism evidence="3 4">
    <name type="scientific">Fervidibacillus halotolerans</name>
    <dbReference type="NCBI Taxonomy" id="2980027"/>
    <lineage>
        <taxon>Bacteria</taxon>
        <taxon>Bacillati</taxon>
        <taxon>Bacillota</taxon>
        <taxon>Bacilli</taxon>
        <taxon>Bacillales</taxon>
        <taxon>Bacillaceae</taxon>
        <taxon>Fervidibacillus</taxon>
    </lineage>
</organism>
<evidence type="ECO:0000259" key="2">
    <source>
        <dbReference type="Pfam" id="PF01882"/>
    </source>
</evidence>
<dbReference type="InterPro" id="IPR002881">
    <property type="entry name" value="DUF58"/>
</dbReference>
<keyword evidence="1" id="KW-0812">Transmembrane</keyword>
<dbReference type="PANTHER" id="PTHR34351:SF2">
    <property type="entry name" value="DUF58 DOMAIN-CONTAINING PROTEIN"/>
    <property type="match status" value="1"/>
</dbReference>
<feature type="domain" description="DUF58" evidence="2">
    <location>
        <begin position="202"/>
        <end position="304"/>
    </location>
</feature>
<keyword evidence="1" id="KW-1133">Transmembrane helix</keyword>
<evidence type="ECO:0000256" key="1">
    <source>
        <dbReference type="SAM" id="Phobius"/>
    </source>
</evidence>
<sequence>MSKRTKNFFQFFLLLVFLFASFSYAMFQGGFVSWFLFAAFCPIALYSLLIRSIPMKNWSVQRTLTHQEYQAGETLVVELQFQRPNAFPLLFLIIEEEISEKFILRTGQSLKFMAHPLFKKTFTFRYTVESLPRGEYEFSSVKLKTGDLFGFITQETRFKQVNRFFVYPSYVEMVYEPLESKFEMGKTATKDKVQRDTTMAISVREYQQGDRFSWIHWKASARKNDILTKEFEQRQSHDILIVMDCSESIDFELLVTFAASAVRAIIKKGAQVGFISHGKQRDYFPIRGGEPHLRKLFYHLASVEDNQSIPFSRVIEMEKISLLKNQLVLFITTKCTKEVIDQIGSLLSRKVSPVLFIVKSQSNKLTAEEQSLVDLARQRGILAKTIYEGEFVRSFVRGTW</sequence>
<accession>A0A9E8M0B7</accession>
<dbReference type="EMBL" id="CP106877">
    <property type="protein sequence ID" value="WAA12590.1"/>
    <property type="molecule type" value="Genomic_DNA"/>
</dbReference>
<evidence type="ECO:0000313" key="4">
    <source>
        <dbReference type="Proteomes" id="UP001164726"/>
    </source>
</evidence>
<reference evidence="3" key="1">
    <citation type="submission" date="2022-09" db="EMBL/GenBank/DDBJ databases">
        <title>Complete Genomes of Fervidibacillus albus and Fervidibacillus halotolerans isolated from tidal flat sediments.</title>
        <authorList>
            <person name="Kwon K.K."/>
            <person name="Yang S.-H."/>
            <person name="Park M.J."/>
            <person name="Oh H.-M."/>
        </authorList>
    </citation>
    <scope>NUCLEOTIDE SEQUENCE</scope>
    <source>
        <strain evidence="3">MEBiC13594</strain>
    </source>
</reference>